<dbReference type="InterPro" id="IPR003488">
    <property type="entry name" value="DprA"/>
</dbReference>
<organism evidence="5 6">
    <name type="scientific">Ketogulonicigenium robustum</name>
    <dbReference type="NCBI Taxonomy" id="92947"/>
    <lineage>
        <taxon>Bacteria</taxon>
        <taxon>Pseudomonadati</taxon>
        <taxon>Pseudomonadota</taxon>
        <taxon>Alphaproteobacteria</taxon>
        <taxon>Rhodobacterales</taxon>
        <taxon>Roseobacteraceae</taxon>
        <taxon>Ketogulonicigenium</taxon>
    </lineage>
</organism>
<feature type="region of interest" description="Disordered" evidence="2">
    <location>
        <begin position="283"/>
        <end position="302"/>
    </location>
</feature>
<evidence type="ECO:0000313" key="6">
    <source>
        <dbReference type="Proteomes" id="UP000242447"/>
    </source>
</evidence>
<dbReference type="Gene3D" id="1.10.10.10">
    <property type="entry name" value="Winged helix-like DNA-binding domain superfamily/Winged helix DNA-binding domain"/>
    <property type="match status" value="1"/>
</dbReference>
<dbReference type="InterPro" id="IPR057666">
    <property type="entry name" value="DrpA_SLOG"/>
</dbReference>
<dbReference type="PANTHER" id="PTHR43022:SF1">
    <property type="entry name" value="PROTEIN SMF"/>
    <property type="match status" value="1"/>
</dbReference>
<feature type="domain" description="DprA winged helix" evidence="4">
    <location>
        <begin position="292"/>
        <end position="352"/>
    </location>
</feature>
<dbReference type="EMBL" id="CP019937">
    <property type="protein sequence ID" value="ARO14837.1"/>
    <property type="molecule type" value="Genomic_DNA"/>
</dbReference>
<evidence type="ECO:0000256" key="2">
    <source>
        <dbReference type="SAM" id="MobiDB-lite"/>
    </source>
</evidence>
<evidence type="ECO:0000256" key="1">
    <source>
        <dbReference type="ARBA" id="ARBA00006525"/>
    </source>
</evidence>
<dbReference type="SUPFAM" id="SSF102405">
    <property type="entry name" value="MCP/YpsA-like"/>
    <property type="match status" value="1"/>
</dbReference>
<comment type="similarity">
    <text evidence="1">Belongs to the DprA/Smf family.</text>
</comment>
<dbReference type="Proteomes" id="UP000242447">
    <property type="component" value="Chromosome"/>
</dbReference>
<dbReference type="Pfam" id="PF17782">
    <property type="entry name" value="WHD_DprA"/>
    <property type="match status" value="1"/>
</dbReference>
<dbReference type="NCBIfam" id="TIGR00732">
    <property type="entry name" value="dprA"/>
    <property type="match status" value="1"/>
</dbReference>
<protein>
    <submittedName>
        <fullName evidence="5">DNA processing protein DprA</fullName>
    </submittedName>
</protein>
<dbReference type="Pfam" id="PF02481">
    <property type="entry name" value="DNA_processg_A"/>
    <property type="match status" value="1"/>
</dbReference>
<dbReference type="GO" id="GO:0009294">
    <property type="term" value="P:DNA-mediated transformation"/>
    <property type="evidence" value="ECO:0007669"/>
    <property type="project" value="InterPro"/>
</dbReference>
<reference evidence="5 6" key="1">
    <citation type="submission" date="2017-02" db="EMBL/GenBank/DDBJ databases">
        <title>Ketogulonicigenium robustum SPU B003 Genome sequencing and assembly.</title>
        <authorList>
            <person name="Li Y."/>
            <person name="Liu L."/>
            <person name="Wang C."/>
            <person name="Zhang M."/>
            <person name="Zhang T."/>
            <person name="Zhang Y."/>
        </authorList>
    </citation>
    <scope>NUCLEOTIDE SEQUENCE [LARGE SCALE GENOMIC DNA]</scope>
    <source>
        <strain evidence="5 6">SPU_B003</strain>
    </source>
</reference>
<evidence type="ECO:0000259" key="4">
    <source>
        <dbReference type="Pfam" id="PF17782"/>
    </source>
</evidence>
<dbReference type="InterPro" id="IPR041614">
    <property type="entry name" value="DprA_WH"/>
</dbReference>
<dbReference type="KEGG" id="kro:BVG79_01491"/>
<sequence>MADDAVDWVQLYRSRRVGAATFWRLLHDHGSARDALLALPDMARAAGEVDYTPCPRGVAEAEVKRGHRVGARLVLGNSPIYPAHLRTIAGAPPFLWVKGDTALLQRPTVALIGARNASSLGMRMAGELARGLGAAGHVIVSGLARGIDAAAHQGALETGTIAVMGSGIDECYPIENKELYTKIAADGLLISELPPGTPPHARQFPARNRIVAGLAQAVVVVEAALKSGSLLTARDALDQGRDVMAVPGHPMDGRAGGCNALLRDGALLVRDAHDILEALDTPTPRQATLPLPAPPPQRPHADDPRACILAQIGVTPTPEHLLRDTLGLDARAVTLALFDLELEGVIHRPGGGLVALGSGRP</sequence>
<feature type="domain" description="Smf/DprA SLOG" evidence="3">
    <location>
        <begin position="75"/>
        <end position="279"/>
    </location>
</feature>
<accession>A0A1W6P0N7</accession>
<evidence type="ECO:0000259" key="3">
    <source>
        <dbReference type="Pfam" id="PF02481"/>
    </source>
</evidence>
<name>A0A1W6P0N7_9RHOB</name>
<dbReference type="AlphaFoldDB" id="A0A1W6P0N7"/>
<dbReference type="Pfam" id="PF21102">
    <property type="entry name" value="DprA_N"/>
    <property type="match status" value="1"/>
</dbReference>
<keyword evidence="6" id="KW-1185">Reference proteome</keyword>
<gene>
    <name evidence="5" type="primary">smf</name>
    <name evidence="5" type="ORF">BVG79_01491</name>
</gene>
<dbReference type="Gene3D" id="3.40.50.450">
    <property type="match status" value="1"/>
</dbReference>
<proteinExistence type="inferred from homology"/>
<dbReference type="RefSeq" id="WP_085786324.1">
    <property type="nucleotide sequence ID" value="NZ_CP019937.1"/>
</dbReference>
<dbReference type="InterPro" id="IPR036388">
    <property type="entry name" value="WH-like_DNA-bd_sf"/>
</dbReference>
<dbReference type="PANTHER" id="PTHR43022">
    <property type="entry name" value="PROTEIN SMF"/>
    <property type="match status" value="1"/>
</dbReference>
<evidence type="ECO:0000313" key="5">
    <source>
        <dbReference type="EMBL" id="ARO14837.1"/>
    </source>
</evidence>
<dbReference type="STRING" id="92947.BVG79_01491"/>
<dbReference type="OrthoDB" id="9785707at2"/>